<sequence>MKHTDLMEVVVRNLVRTGRRRRSALQAEPSQGQVVRIMRGYALHTRAFAAAENVYQERQIVQLARAVAVQERHDGSLIAGPTALLTHGIDHWQAERLPIYLQVDHANPYNKDLFTHVTTPRSNHIPAVPLKLTILGRARQTTQLQAGVPCVDPLTAGVQSVRLLPDECGFVAFMMATQAVVRTDRWDLEATRSRLAQLQEVCLEECWELPRRARGRARYFTASRHMAHPMDSVFEARMAWLLCTAGLDEYVTQYEMRVAGARYFLDFAFPEFQVAVEPDGRAKFGVTLQEVHEAREALEYRREAIERAGWIVVRVAWGELAVSQALEGRIRSALARAGRR</sequence>
<dbReference type="RefSeq" id="WP_124869557.1">
    <property type="nucleotide sequence ID" value="NZ_RQZF01000003.1"/>
</dbReference>
<gene>
    <name evidence="1" type="ORF">EII11_05140</name>
</gene>
<proteinExistence type="predicted"/>
<dbReference type="AlphaFoldDB" id="A0A3P1SH51"/>
<accession>A0A3P1SH51</accession>
<dbReference type="OrthoDB" id="3258696at2"/>
<evidence type="ECO:0000313" key="1">
    <source>
        <dbReference type="EMBL" id="RRC95652.1"/>
    </source>
</evidence>
<name>A0A3P1SH51_9ACTO</name>
<evidence type="ECO:0008006" key="3">
    <source>
        <dbReference type="Google" id="ProtNLM"/>
    </source>
</evidence>
<organism evidence="1 2">
    <name type="scientific">Schaalia canis</name>
    <dbReference type="NCBI Taxonomy" id="100469"/>
    <lineage>
        <taxon>Bacteria</taxon>
        <taxon>Bacillati</taxon>
        <taxon>Actinomycetota</taxon>
        <taxon>Actinomycetes</taxon>
        <taxon>Actinomycetales</taxon>
        <taxon>Actinomycetaceae</taxon>
        <taxon>Schaalia</taxon>
    </lineage>
</organism>
<evidence type="ECO:0000313" key="2">
    <source>
        <dbReference type="Proteomes" id="UP000280444"/>
    </source>
</evidence>
<keyword evidence="2" id="KW-1185">Reference proteome</keyword>
<dbReference type="EMBL" id="RQZF01000003">
    <property type="protein sequence ID" value="RRC95652.1"/>
    <property type="molecule type" value="Genomic_DNA"/>
</dbReference>
<comment type="caution">
    <text evidence="1">The sequence shown here is derived from an EMBL/GenBank/DDBJ whole genome shotgun (WGS) entry which is preliminary data.</text>
</comment>
<reference evidence="1 2" key="1">
    <citation type="submission" date="2018-11" db="EMBL/GenBank/DDBJ databases">
        <title>Genomes From Bacteria Associated with the Canine Oral Cavity: a Test Case for Automated Genome-Based Taxonomic Assignment.</title>
        <authorList>
            <person name="Coil D.A."/>
            <person name="Jospin G."/>
            <person name="Darling A.E."/>
            <person name="Wallis C."/>
            <person name="Davis I.J."/>
            <person name="Harris S."/>
            <person name="Eisen J.A."/>
            <person name="Holcombe L.J."/>
            <person name="O'Flynn C."/>
        </authorList>
    </citation>
    <scope>NUCLEOTIDE SEQUENCE [LARGE SCALE GENOMIC DNA]</scope>
    <source>
        <strain evidence="1 2">OH770</strain>
    </source>
</reference>
<dbReference type="Proteomes" id="UP000280444">
    <property type="component" value="Unassembled WGS sequence"/>
</dbReference>
<protein>
    <recommendedName>
        <fullName evidence="3">DUF559 domain-containing protein</fullName>
    </recommendedName>
</protein>